<dbReference type="InterPro" id="IPR036116">
    <property type="entry name" value="FN3_sf"/>
</dbReference>
<dbReference type="InterPro" id="IPR013098">
    <property type="entry name" value="Ig_I-set"/>
</dbReference>
<sequence length="1426" mass="160486">MFACIVFLSLLVTVHAVSRPPRIYNQPDDNVYYKAGEKVELPCEADGEPKPSFEWTRNDITYSPKDEDGMIDRVLQAGTLVFYSPEDRDEGIYQCFAKNDFGRSASKKVNLRQAKLASFAFARPTYHTPSLGRPYTLPCVPPESVPPASVFWITKTAQGGYNVVNYDSRVTMDREYRLRITNVKREDFNGGNPYACMALNTIARGNSQGPLHYITPIGVTEDFMKVEYFWSDQDDRVGLLGSTFTIKCIFSGNPTPDVHWDRTDNEPMSERVTIPSSTQELQINNLQFEDAGLYECWATNPLSLDRKNRTFTVRVQAKPYFMQELQNVELGINETAEFMCLAAGDPRPSIEWYINGIPLPDVMDPRIAGPRFKHPQENKIVLENVELSDFMVIQCNASNIHGYVFADFYLKVSAGPPNITTAPENETEAAEGQQVELSCENKGNPKPRLTWYKDNVEITGGEHFRILPNGSLLIKQVVLPDAGLYKCKAENIYNVTEANGTLIVRRKTRIEHFPEDLTVYALTEAQFTCSGSTDPEKISDLKIFWQKDGRPITFYDQRMTTYAGSLVIWEPIVRDSGTYTCIVTNGLENQTASASLLVQDRPEPPTNVRWIFCNKNATILWMPGSYNYAPIKYYVLQYNTSFNPDQWTFGLKVNASLSQVNMTLSPHVNYTFRLIAYNKIGASDPSAPTPTVCSTKPDRPYIHPQNLRTLGHRYGKLYIEWTPVPQIMQHGPGFYYVLQILPVGAQAETQIESRPIDDWRTSHYEMNAAMIYEPYMISIKAINSVGEASADPPIIIGYSYEAQPTVTPTNFLVEEEGDTYAIFSWEFDKSEANKTQSRIRGEFRGFQIIFWEQTQKALTVREQDIGPDVVKNATGNTFTARVENMVPNTKMEAQIAVLNNYFIGVPTETVRFTTQPGFPGSVDYLRITRIGATNVDLKWEKPFENRGNIEGYDISYRKVKDLSLGVILDKDPQIDDPNVTQSYLDGLLPNTKYRVYVYARTAKGRGEEYFIEFVTAAYPFRPDPPRNISWTSCDQNATVSWTPGSENNSTMQYFIIQYQTSLNASDDWTFGVKVNGSFQQANMTLFPNMNYTLRVVAYNALGASDPSSPSSEACSTKEDRPVSHPKDLKTLGNEFGSLYIEWTPVPVIMHGGRGFYYKLEITPLNQSESVNETVIVTDWTTHFYSLKVQNVYAPYRITIQSFNSHGECTSPPPTIIGYSFEAKPVITPTSVVVENVGKTFVILSWSFDIHEILNNSSKLRGEFKGFKIIVRSHDKEDVLLEHLTGPDIVSKVSGNTFTALVEGLPGYTLLTAGVAVLNTYYQSDSSSSVNFTTGYEALQILTSPARHMNATSGKQVSMMCKTSGKPKAQITWYKDYVHITGGQYSVLSDGSLVIQSAVLTDSGHYICRANTTYEVKLAGTHLLVLN</sequence>
<dbReference type="Gene3D" id="2.60.40.10">
    <property type="entry name" value="Immunoglobulins"/>
    <property type="match status" value="14"/>
</dbReference>
<protein>
    <submittedName>
        <fullName evidence="12 13">Neuroglian-like</fullName>
    </submittedName>
</protein>
<feature type="domain" description="Fibronectin type-III" evidence="10">
    <location>
        <begin position="601"/>
        <end position="698"/>
    </location>
</feature>
<dbReference type="GO" id="GO:0030424">
    <property type="term" value="C:axon"/>
    <property type="evidence" value="ECO:0007669"/>
    <property type="project" value="TreeGrafter"/>
</dbReference>
<reference evidence="12 13" key="1">
    <citation type="submission" date="2025-04" db="UniProtKB">
        <authorList>
            <consortium name="RefSeq"/>
        </authorList>
    </citation>
    <scope>IDENTIFICATION</scope>
</reference>
<feature type="domain" description="Fibronectin type-III" evidence="10">
    <location>
        <begin position="1121"/>
        <end position="1225"/>
    </location>
</feature>
<evidence type="ECO:0000256" key="4">
    <source>
        <dbReference type="ARBA" id="ARBA00023136"/>
    </source>
</evidence>
<name>A0A9W3A429_BIOGL</name>
<feature type="domain" description="Ig-like" evidence="9">
    <location>
        <begin position="241"/>
        <end position="312"/>
    </location>
</feature>
<feature type="domain" description="Ig-like" evidence="9">
    <location>
        <begin position="508"/>
        <end position="597"/>
    </location>
</feature>
<feature type="chain" id="PRO_5044702722" evidence="8">
    <location>
        <begin position="17"/>
        <end position="1426"/>
    </location>
</feature>
<dbReference type="RefSeq" id="XP_055882042.1">
    <property type="nucleotide sequence ID" value="XM_056026067.1"/>
</dbReference>
<dbReference type="CDD" id="cd00063">
    <property type="entry name" value="FN3"/>
    <property type="match status" value="6"/>
</dbReference>
<dbReference type="SMART" id="SM00409">
    <property type="entry name" value="IG"/>
    <property type="match status" value="7"/>
</dbReference>
<dbReference type="SUPFAM" id="SSF48726">
    <property type="entry name" value="Immunoglobulin"/>
    <property type="match status" value="7"/>
</dbReference>
<dbReference type="InterPro" id="IPR003961">
    <property type="entry name" value="FN3_dom"/>
</dbReference>
<dbReference type="GO" id="GO:0007420">
    <property type="term" value="P:brain development"/>
    <property type="evidence" value="ECO:0007669"/>
    <property type="project" value="TreeGrafter"/>
</dbReference>
<gene>
    <name evidence="12 13" type="primary">LOC106054099</name>
</gene>
<feature type="domain" description="Ig-like" evidence="9">
    <location>
        <begin position="21"/>
        <end position="110"/>
    </location>
</feature>
<dbReference type="SMART" id="SM00060">
    <property type="entry name" value="FN3"/>
    <property type="match status" value="6"/>
</dbReference>
<evidence type="ECO:0000256" key="1">
    <source>
        <dbReference type="ARBA" id="ARBA00004236"/>
    </source>
</evidence>
<dbReference type="GO" id="GO:0098632">
    <property type="term" value="F:cell-cell adhesion mediator activity"/>
    <property type="evidence" value="ECO:0007669"/>
    <property type="project" value="TreeGrafter"/>
</dbReference>
<evidence type="ECO:0000313" key="12">
    <source>
        <dbReference type="RefSeq" id="XP_055882041.1"/>
    </source>
</evidence>
<keyword evidence="8" id="KW-0732">Signal</keyword>
<feature type="signal peptide" evidence="8">
    <location>
        <begin position="1"/>
        <end position="16"/>
    </location>
</feature>
<keyword evidence="4" id="KW-0472">Membrane</keyword>
<feature type="domain" description="Ig-like" evidence="9">
    <location>
        <begin position="417"/>
        <end position="503"/>
    </location>
</feature>
<evidence type="ECO:0000256" key="7">
    <source>
        <dbReference type="ARBA" id="ARBA00023319"/>
    </source>
</evidence>
<dbReference type="OMA" id="QWESTAI"/>
<feature type="domain" description="Fibronectin type-III" evidence="10">
    <location>
        <begin position="1021"/>
        <end position="1119"/>
    </location>
</feature>
<dbReference type="PROSITE" id="PS50853">
    <property type="entry name" value="FN3"/>
    <property type="match status" value="7"/>
</dbReference>
<keyword evidence="6" id="KW-0325">Glycoprotein</keyword>
<feature type="domain" description="Ig-like" evidence="9">
    <location>
        <begin position="1338"/>
        <end position="1418"/>
    </location>
</feature>
<evidence type="ECO:0000256" key="2">
    <source>
        <dbReference type="ARBA" id="ARBA00022475"/>
    </source>
</evidence>
<evidence type="ECO:0000256" key="8">
    <source>
        <dbReference type="SAM" id="SignalP"/>
    </source>
</evidence>
<keyword evidence="3" id="KW-0677">Repeat</keyword>
<dbReference type="OrthoDB" id="6244967at2759"/>
<evidence type="ECO:0000256" key="6">
    <source>
        <dbReference type="ARBA" id="ARBA00023180"/>
    </source>
</evidence>
<feature type="domain" description="Ig-like" evidence="9">
    <location>
        <begin position="319"/>
        <end position="413"/>
    </location>
</feature>
<proteinExistence type="predicted"/>
<dbReference type="InterPro" id="IPR003598">
    <property type="entry name" value="Ig_sub2"/>
</dbReference>
<keyword evidence="5" id="KW-1015">Disulfide bond</keyword>
<keyword evidence="11" id="KW-1185">Reference proteome</keyword>
<accession>A0A9W3A429</accession>
<dbReference type="CDD" id="cd00096">
    <property type="entry name" value="Ig"/>
    <property type="match status" value="1"/>
</dbReference>
<dbReference type="PROSITE" id="PS50835">
    <property type="entry name" value="IG_LIKE"/>
    <property type="match status" value="6"/>
</dbReference>
<dbReference type="InterPro" id="IPR007110">
    <property type="entry name" value="Ig-like_dom"/>
</dbReference>
<feature type="domain" description="Fibronectin type-III" evidence="10">
    <location>
        <begin position="921"/>
        <end position="1019"/>
    </location>
</feature>
<evidence type="ECO:0000256" key="3">
    <source>
        <dbReference type="ARBA" id="ARBA00022737"/>
    </source>
</evidence>
<dbReference type="PANTHER" id="PTHR44170:SF6">
    <property type="entry name" value="CONTACTIN"/>
    <property type="match status" value="1"/>
</dbReference>
<comment type="subcellular location">
    <subcellularLocation>
        <location evidence="1">Cell membrane</location>
    </subcellularLocation>
</comment>
<feature type="domain" description="Fibronectin type-III" evidence="10">
    <location>
        <begin position="703"/>
        <end position="802"/>
    </location>
</feature>
<dbReference type="Pfam" id="PF07679">
    <property type="entry name" value="I-set"/>
    <property type="match status" value="2"/>
</dbReference>
<keyword evidence="7" id="KW-0393">Immunoglobulin domain</keyword>
<dbReference type="InterPro" id="IPR003599">
    <property type="entry name" value="Ig_sub"/>
</dbReference>
<evidence type="ECO:0000313" key="11">
    <source>
        <dbReference type="Proteomes" id="UP001165740"/>
    </source>
</evidence>
<dbReference type="GeneID" id="106054099"/>
<dbReference type="Pfam" id="PF00041">
    <property type="entry name" value="fn3"/>
    <property type="match status" value="3"/>
</dbReference>
<evidence type="ECO:0000313" key="13">
    <source>
        <dbReference type="RefSeq" id="XP_055882042.1"/>
    </source>
</evidence>
<dbReference type="SUPFAM" id="SSF49265">
    <property type="entry name" value="Fibronectin type III"/>
    <property type="match status" value="4"/>
</dbReference>
<dbReference type="PANTHER" id="PTHR44170">
    <property type="entry name" value="PROTEIN SIDEKICK"/>
    <property type="match status" value="1"/>
</dbReference>
<dbReference type="Pfam" id="PF13927">
    <property type="entry name" value="Ig_3"/>
    <property type="match status" value="4"/>
</dbReference>
<organism evidence="11 13">
    <name type="scientific">Biomphalaria glabrata</name>
    <name type="common">Bloodfluke planorb</name>
    <name type="synonym">Freshwater snail</name>
    <dbReference type="NCBI Taxonomy" id="6526"/>
    <lineage>
        <taxon>Eukaryota</taxon>
        <taxon>Metazoa</taxon>
        <taxon>Spiralia</taxon>
        <taxon>Lophotrochozoa</taxon>
        <taxon>Mollusca</taxon>
        <taxon>Gastropoda</taxon>
        <taxon>Heterobranchia</taxon>
        <taxon>Euthyneura</taxon>
        <taxon>Panpulmonata</taxon>
        <taxon>Hygrophila</taxon>
        <taxon>Lymnaeoidea</taxon>
        <taxon>Planorbidae</taxon>
        <taxon>Biomphalaria</taxon>
    </lineage>
</organism>
<dbReference type="FunFam" id="2.60.40.10:FF:000032">
    <property type="entry name" value="palladin isoform X1"/>
    <property type="match status" value="1"/>
</dbReference>
<dbReference type="InterPro" id="IPR036179">
    <property type="entry name" value="Ig-like_dom_sf"/>
</dbReference>
<evidence type="ECO:0000256" key="5">
    <source>
        <dbReference type="ARBA" id="ARBA00023157"/>
    </source>
</evidence>
<dbReference type="GO" id="GO:0005886">
    <property type="term" value="C:plasma membrane"/>
    <property type="evidence" value="ECO:0007669"/>
    <property type="project" value="UniProtKB-SubCell"/>
</dbReference>
<feature type="domain" description="Fibronectin type-III" evidence="10">
    <location>
        <begin position="807"/>
        <end position="917"/>
    </location>
</feature>
<feature type="domain" description="Fibronectin type-III" evidence="10">
    <location>
        <begin position="1227"/>
        <end position="1336"/>
    </location>
</feature>
<dbReference type="FunFam" id="2.60.40.10:FF:000005">
    <property type="entry name" value="Neuronal cell adhesion molecule"/>
    <property type="match status" value="1"/>
</dbReference>
<keyword evidence="2" id="KW-1003">Cell membrane</keyword>
<dbReference type="InterPro" id="IPR013783">
    <property type="entry name" value="Ig-like_fold"/>
</dbReference>
<dbReference type="GO" id="GO:0007411">
    <property type="term" value="P:axon guidance"/>
    <property type="evidence" value="ECO:0007669"/>
    <property type="project" value="TreeGrafter"/>
</dbReference>
<dbReference type="SMART" id="SM00408">
    <property type="entry name" value="IGc2"/>
    <property type="match status" value="7"/>
</dbReference>
<dbReference type="RefSeq" id="XP_055882041.1">
    <property type="nucleotide sequence ID" value="XM_056026066.1"/>
</dbReference>
<dbReference type="Proteomes" id="UP001165740">
    <property type="component" value="Chromosome 4"/>
</dbReference>
<evidence type="ECO:0000259" key="10">
    <source>
        <dbReference type="PROSITE" id="PS50853"/>
    </source>
</evidence>
<evidence type="ECO:0000259" key="9">
    <source>
        <dbReference type="PROSITE" id="PS50835"/>
    </source>
</evidence>